<evidence type="ECO:0000256" key="2">
    <source>
        <dbReference type="ARBA" id="ARBA00023242"/>
    </source>
</evidence>
<evidence type="ECO:0000256" key="1">
    <source>
        <dbReference type="ARBA" id="ARBA00022723"/>
    </source>
</evidence>
<dbReference type="InterPro" id="IPR001138">
    <property type="entry name" value="Zn2Cys6_DnaBD"/>
</dbReference>
<dbReference type="GO" id="GO:0003677">
    <property type="term" value="F:DNA binding"/>
    <property type="evidence" value="ECO:0007669"/>
    <property type="project" value="InterPro"/>
</dbReference>
<keyword evidence="2" id="KW-0539">Nucleus</keyword>
<dbReference type="CDD" id="cd12148">
    <property type="entry name" value="fungal_TF_MHR"/>
    <property type="match status" value="1"/>
</dbReference>
<dbReference type="Gene3D" id="4.10.240.10">
    <property type="entry name" value="Zn(2)-C6 fungal-type DNA-binding domain"/>
    <property type="match status" value="1"/>
</dbReference>
<reference evidence="5" key="2">
    <citation type="submission" date="2020-09" db="EMBL/GenBank/DDBJ databases">
        <title>Reference genome assembly for Australian Ascochyta lentis isolate Al4.</title>
        <authorList>
            <person name="Lee R.C."/>
            <person name="Farfan-Caceres L.M."/>
            <person name="Debler J.W."/>
            <person name="Williams A.H."/>
            <person name="Henares B.M."/>
        </authorList>
    </citation>
    <scope>NUCLEOTIDE SEQUENCE</scope>
    <source>
        <strain evidence="5">Al4</strain>
    </source>
</reference>
<evidence type="ECO:0000313" key="6">
    <source>
        <dbReference type="Proteomes" id="UP000651452"/>
    </source>
</evidence>
<organism evidence="5 6">
    <name type="scientific">Ascochyta lentis</name>
    <dbReference type="NCBI Taxonomy" id="205686"/>
    <lineage>
        <taxon>Eukaryota</taxon>
        <taxon>Fungi</taxon>
        <taxon>Dikarya</taxon>
        <taxon>Ascomycota</taxon>
        <taxon>Pezizomycotina</taxon>
        <taxon>Dothideomycetes</taxon>
        <taxon>Pleosporomycetidae</taxon>
        <taxon>Pleosporales</taxon>
        <taxon>Pleosporineae</taxon>
        <taxon>Didymellaceae</taxon>
        <taxon>Ascochyta</taxon>
    </lineage>
</organism>
<feature type="compositionally biased region" description="Polar residues" evidence="3">
    <location>
        <begin position="782"/>
        <end position="802"/>
    </location>
</feature>
<dbReference type="InterPro" id="IPR036864">
    <property type="entry name" value="Zn2-C6_fun-type_DNA-bd_sf"/>
</dbReference>
<gene>
    <name evidence="5" type="ORF">EKO04_003973</name>
</gene>
<dbReference type="GO" id="GO:0000981">
    <property type="term" value="F:DNA-binding transcription factor activity, RNA polymerase II-specific"/>
    <property type="evidence" value="ECO:0007669"/>
    <property type="project" value="InterPro"/>
</dbReference>
<feature type="region of interest" description="Disordered" evidence="3">
    <location>
        <begin position="757"/>
        <end position="813"/>
    </location>
</feature>
<dbReference type="GO" id="GO:0006351">
    <property type="term" value="P:DNA-templated transcription"/>
    <property type="evidence" value="ECO:0007669"/>
    <property type="project" value="InterPro"/>
</dbReference>
<dbReference type="Proteomes" id="UP000651452">
    <property type="component" value="Unassembled WGS sequence"/>
</dbReference>
<dbReference type="InterPro" id="IPR050987">
    <property type="entry name" value="AtrR-like"/>
</dbReference>
<feature type="region of interest" description="Disordered" evidence="3">
    <location>
        <begin position="263"/>
        <end position="296"/>
    </location>
</feature>
<reference evidence="5" key="1">
    <citation type="submission" date="2018-12" db="EMBL/GenBank/DDBJ databases">
        <authorList>
            <person name="Syme R.A."/>
            <person name="Farfan-Caceres L."/>
            <person name="Lichtenzveig J."/>
        </authorList>
    </citation>
    <scope>NUCLEOTIDE SEQUENCE</scope>
    <source>
        <strain evidence="5">Al4</strain>
    </source>
</reference>
<dbReference type="CDD" id="cd00067">
    <property type="entry name" value="GAL4"/>
    <property type="match status" value="1"/>
</dbReference>
<keyword evidence="1" id="KW-0479">Metal-binding</keyword>
<dbReference type="PANTHER" id="PTHR46910:SF9">
    <property type="entry name" value="MISCELLANEOUS ZN(II)2CYS6 TRANSCRIPTION FACTOR (EUROFUNG)"/>
    <property type="match status" value="1"/>
</dbReference>
<name>A0A8H7J430_9PLEO</name>
<proteinExistence type="predicted"/>
<comment type="caution">
    <text evidence="5">The sequence shown here is derived from an EMBL/GenBank/DDBJ whole genome shotgun (WGS) entry which is preliminary data.</text>
</comment>
<evidence type="ECO:0000256" key="3">
    <source>
        <dbReference type="SAM" id="MobiDB-lite"/>
    </source>
</evidence>
<dbReference type="PANTHER" id="PTHR46910">
    <property type="entry name" value="TRANSCRIPTION FACTOR PDR1"/>
    <property type="match status" value="1"/>
</dbReference>
<accession>A0A8H7J430</accession>
<dbReference type="EMBL" id="RZGK01000007">
    <property type="protein sequence ID" value="KAF9697504.1"/>
    <property type="molecule type" value="Genomic_DNA"/>
</dbReference>
<protein>
    <recommendedName>
        <fullName evidence="4">Xylanolytic transcriptional activator regulatory domain-containing protein</fullName>
    </recommendedName>
</protein>
<dbReference type="Pfam" id="PF04082">
    <property type="entry name" value="Fungal_trans"/>
    <property type="match status" value="1"/>
</dbReference>
<keyword evidence="6" id="KW-1185">Reference proteome</keyword>
<dbReference type="OrthoDB" id="3266505at2759"/>
<dbReference type="AlphaFoldDB" id="A0A8H7J430"/>
<feature type="domain" description="Xylanolytic transcriptional activator regulatory" evidence="4">
    <location>
        <begin position="452"/>
        <end position="526"/>
    </location>
</feature>
<feature type="compositionally biased region" description="Low complexity" evidence="3">
    <location>
        <begin position="770"/>
        <end position="781"/>
    </location>
</feature>
<feature type="region of interest" description="Disordered" evidence="3">
    <location>
        <begin position="203"/>
        <end position="223"/>
    </location>
</feature>
<sequence>MCDRELPTCSQCTFSSVVCRYPPVNKRGIPSGYVSLVEQRLLETEIVVLELLSAVQRSGTSVEQHSLSDQERLSLANIAQKQSKSHKIEEWKNFPLGSERQRQIWWSKKREGLGMSRLPLGEMLGHKALDDVAFLPVNSESLQHAEKVASPAQLANQSQTFAVSPAPSVPQWTGIGRSESVEQTNVLASDARGLGIDGMVTPSLSSGDQYGEPGVVSPDIETSDASKRRAFLRTMGQQLREFGTEGVSPQDQSRHTFFSPGCRPTARAHDPTSAQDAAQADDVSENDVVPGENDQLPAGAVHSAARWLWRADEVRPDNPGESTSLFAFEDLLDWSQSYFDHWHPSFPFLHAPALLDYFRELAQTGMTFSAAASAPQVLQHVILRSVMSIAAMDRRQLMQTSKPLPSTLTFHSFNEAISSVQVVLTEESSIMSLQALVSVQLFLISMHRYNAASQLQGIAAHLVFQLGLHRCPNRTLLPLRKKSELRKRMFWSVFCLDRYISIRLGTPSVISSNDVDVCYPQTERHVHIDSTNREHDDRLDLLDFLAKHAEIRGSIMELRNRTALKHDCQDDGQALTVETEHAKWWTTVDEYLSDDQHVQNIIKPHQITLIVLRFETVLALHRSILGNPKHDTVFNAALQRCITASRSIVNTLHKALKGFGAFDGSPGQRGYESTPLLWPSFTWAVWMSSFVIVFAAIEKQLSHKIAFGLIDRSVEVLQHIALRGTSWPESCIVAIKNLTARLKRSCDHDFGAARSETIGGGSSRASEVNAPAQSAQSPTQQHLSSTNCEVSRHVTTNTTASSRLPGASDAPTASHVFDTNDAYRFGAAAGDAANRNPVLAADNYLSGPADFLGIAQQSSDIPRPLEDITQLFSSEDMTWWMNADLGLEGVL</sequence>
<evidence type="ECO:0000259" key="4">
    <source>
        <dbReference type="SMART" id="SM00906"/>
    </source>
</evidence>
<evidence type="ECO:0000313" key="5">
    <source>
        <dbReference type="EMBL" id="KAF9697504.1"/>
    </source>
</evidence>
<dbReference type="GO" id="GO:0008270">
    <property type="term" value="F:zinc ion binding"/>
    <property type="evidence" value="ECO:0007669"/>
    <property type="project" value="InterPro"/>
</dbReference>
<dbReference type="SMART" id="SM00906">
    <property type="entry name" value="Fungal_trans"/>
    <property type="match status" value="1"/>
</dbReference>
<dbReference type="InterPro" id="IPR007219">
    <property type="entry name" value="XnlR_reg_dom"/>
</dbReference>